<name>A0A1X7VJU4_AMPQE</name>
<sequence>MLFLTVFQHYYERLLFLFCSYVLYSVVHFKVKSLHQTIAMSFKPHLSSEALAPPPLHLPYELIHSS</sequence>
<proteinExistence type="predicted"/>
<organism evidence="2">
    <name type="scientific">Amphimedon queenslandica</name>
    <name type="common">Sponge</name>
    <dbReference type="NCBI Taxonomy" id="400682"/>
    <lineage>
        <taxon>Eukaryota</taxon>
        <taxon>Metazoa</taxon>
        <taxon>Porifera</taxon>
        <taxon>Demospongiae</taxon>
        <taxon>Heteroscleromorpha</taxon>
        <taxon>Haplosclerida</taxon>
        <taxon>Niphatidae</taxon>
        <taxon>Amphimedon</taxon>
    </lineage>
</organism>
<dbReference type="AlphaFoldDB" id="A0A1X7VJU4"/>
<evidence type="ECO:0000256" key="1">
    <source>
        <dbReference type="SAM" id="Phobius"/>
    </source>
</evidence>
<keyword evidence="1" id="KW-0812">Transmembrane</keyword>
<keyword evidence="1" id="KW-0472">Membrane</keyword>
<feature type="transmembrane region" description="Helical" evidence="1">
    <location>
        <begin position="14"/>
        <end position="31"/>
    </location>
</feature>
<keyword evidence="1" id="KW-1133">Transmembrane helix</keyword>
<dbReference type="EnsemblMetazoa" id="Aqu2.1.39732_001">
    <property type="protein sequence ID" value="Aqu2.1.39732_001"/>
    <property type="gene ID" value="Aqu2.1.39732"/>
</dbReference>
<accession>A0A1X7VJU4</accession>
<reference evidence="2" key="1">
    <citation type="submission" date="2017-05" db="UniProtKB">
        <authorList>
            <consortium name="EnsemblMetazoa"/>
        </authorList>
    </citation>
    <scope>IDENTIFICATION</scope>
</reference>
<protein>
    <submittedName>
        <fullName evidence="2">Uncharacterized protein</fullName>
    </submittedName>
</protein>
<evidence type="ECO:0000313" key="2">
    <source>
        <dbReference type="EnsemblMetazoa" id="Aqu2.1.39732_001"/>
    </source>
</evidence>
<dbReference type="InParanoid" id="A0A1X7VJU4"/>